<dbReference type="STRING" id="233100.SAMN05216526_1687"/>
<dbReference type="EMBL" id="FTPK01000003">
    <property type="protein sequence ID" value="SIT72591.1"/>
    <property type="molecule type" value="Genomic_DNA"/>
</dbReference>
<evidence type="ECO:0000256" key="5">
    <source>
        <dbReference type="ARBA" id="ARBA00023136"/>
    </source>
</evidence>
<evidence type="ECO:0000256" key="1">
    <source>
        <dbReference type="ARBA" id="ARBA00004651"/>
    </source>
</evidence>
<keyword evidence="5 6" id="KW-0472">Membrane</keyword>
<proteinExistence type="predicted"/>
<evidence type="ECO:0000256" key="3">
    <source>
        <dbReference type="ARBA" id="ARBA00022692"/>
    </source>
</evidence>
<dbReference type="InterPro" id="IPR010432">
    <property type="entry name" value="RDD"/>
</dbReference>
<keyword evidence="4 6" id="KW-1133">Transmembrane helix</keyword>
<feature type="transmembrane region" description="Helical" evidence="6">
    <location>
        <begin position="29"/>
        <end position="49"/>
    </location>
</feature>
<organism evidence="8 9">
    <name type="scientific">Ectothiorhodosinus mongolicus</name>
    <dbReference type="NCBI Taxonomy" id="233100"/>
    <lineage>
        <taxon>Bacteria</taxon>
        <taxon>Pseudomonadati</taxon>
        <taxon>Pseudomonadota</taxon>
        <taxon>Gammaproteobacteria</taxon>
        <taxon>Chromatiales</taxon>
        <taxon>Ectothiorhodospiraceae</taxon>
        <taxon>Ectothiorhodosinus</taxon>
    </lineage>
</organism>
<keyword evidence="2" id="KW-1003">Cell membrane</keyword>
<evidence type="ECO:0000259" key="7">
    <source>
        <dbReference type="Pfam" id="PF06271"/>
    </source>
</evidence>
<evidence type="ECO:0000256" key="4">
    <source>
        <dbReference type="ARBA" id="ARBA00022989"/>
    </source>
</evidence>
<protein>
    <submittedName>
        <fullName evidence="8">Uncharacterized membrane protein YckC, RDD family</fullName>
    </submittedName>
</protein>
<feature type="domain" description="RDD" evidence="7">
    <location>
        <begin position="17"/>
        <end position="167"/>
    </location>
</feature>
<name>A0A1R3W4P9_9GAMM</name>
<dbReference type="Pfam" id="PF06271">
    <property type="entry name" value="RDD"/>
    <property type="match status" value="1"/>
</dbReference>
<evidence type="ECO:0000313" key="9">
    <source>
        <dbReference type="Proteomes" id="UP000223759"/>
    </source>
</evidence>
<dbReference type="Proteomes" id="UP000223759">
    <property type="component" value="Unassembled WGS sequence"/>
</dbReference>
<gene>
    <name evidence="8" type="ORF">SAMN05216526_1687</name>
</gene>
<evidence type="ECO:0000256" key="2">
    <source>
        <dbReference type="ARBA" id="ARBA00022475"/>
    </source>
</evidence>
<feature type="transmembrane region" description="Helical" evidence="6">
    <location>
        <begin position="134"/>
        <end position="153"/>
    </location>
</feature>
<feature type="transmembrane region" description="Helical" evidence="6">
    <location>
        <begin position="61"/>
        <end position="80"/>
    </location>
</feature>
<evidence type="ECO:0000313" key="8">
    <source>
        <dbReference type="EMBL" id="SIT72591.1"/>
    </source>
</evidence>
<accession>A0A1R3W4P9</accession>
<keyword evidence="3 6" id="KW-0812">Transmembrane</keyword>
<keyword evidence="9" id="KW-1185">Reference proteome</keyword>
<evidence type="ECO:0000256" key="6">
    <source>
        <dbReference type="SAM" id="Phobius"/>
    </source>
</evidence>
<sequence length="180" mass="20088">MACETIAVTDDSSQPIGLLKRMACMFYDGLLAFSALMLTSLAITALTALEIEQASWTQPAMLALAAVYFGVAFTYFGWFWTHSGTTLAMTTWQIRLVSSDGTAVTWWQALRRFSVALAQWILVLGAFQAWRLDLFLLTKGLVLLIVIGLILSWRHPRKLMLHDWLSGTELTHSPHPGKTP</sequence>
<feature type="transmembrane region" description="Helical" evidence="6">
    <location>
        <begin position="109"/>
        <end position="127"/>
    </location>
</feature>
<dbReference type="PANTHER" id="PTHR36115:SF10">
    <property type="entry name" value="RDD DOMAIN-CONTAINING PROTEIN"/>
    <property type="match status" value="1"/>
</dbReference>
<comment type="subcellular location">
    <subcellularLocation>
        <location evidence="1">Cell membrane</location>
        <topology evidence="1">Multi-pass membrane protein</topology>
    </subcellularLocation>
</comment>
<dbReference type="InterPro" id="IPR051791">
    <property type="entry name" value="Pra-immunoreactive"/>
</dbReference>
<dbReference type="AlphaFoldDB" id="A0A1R3W4P9"/>
<dbReference type="PANTHER" id="PTHR36115">
    <property type="entry name" value="PROLINE-RICH ANTIGEN HOMOLOG-RELATED"/>
    <property type="match status" value="1"/>
</dbReference>
<reference evidence="8 9" key="1">
    <citation type="submission" date="2017-01" db="EMBL/GenBank/DDBJ databases">
        <authorList>
            <person name="Mah S.A."/>
            <person name="Swanson W.J."/>
            <person name="Moy G.W."/>
            <person name="Vacquier V.D."/>
        </authorList>
    </citation>
    <scope>NUCLEOTIDE SEQUENCE [LARGE SCALE GENOMIC DNA]</scope>
    <source>
        <strain evidence="8 9">M9</strain>
    </source>
</reference>
<dbReference type="GO" id="GO:0005886">
    <property type="term" value="C:plasma membrane"/>
    <property type="evidence" value="ECO:0007669"/>
    <property type="project" value="UniProtKB-SubCell"/>
</dbReference>